<keyword evidence="3 5" id="KW-0732">Signal</keyword>
<dbReference type="InterPro" id="IPR036937">
    <property type="entry name" value="Adhesion_dom_fimbrial_sf"/>
</dbReference>
<dbReference type="GO" id="GO:0009289">
    <property type="term" value="C:pilus"/>
    <property type="evidence" value="ECO:0007669"/>
    <property type="project" value="UniProtKB-SubCell"/>
</dbReference>
<evidence type="ECO:0000313" key="8">
    <source>
        <dbReference type="Proteomes" id="UP000862426"/>
    </source>
</evidence>
<keyword evidence="4" id="KW-0281">Fimbrium</keyword>
<comment type="subcellular location">
    <subcellularLocation>
        <location evidence="1">Fimbrium</location>
    </subcellularLocation>
</comment>
<evidence type="ECO:0000256" key="2">
    <source>
        <dbReference type="ARBA" id="ARBA00006671"/>
    </source>
</evidence>
<comment type="caution">
    <text evidence="7">The sequence shown here is derived from an EMBL/GenBank/DDBJ whole genome shotgun (WGS) entry which is preliminary data.</text>
</comment>
<dbReference type="PANTHER" id="PTHR33420">
    <property type="entry name" value="FIMBRIAL SUBUNIT ELFA-RELATED"/>
    <property type="match status" value="1"/>
</dbReference>
<feature type="chain" id="PRO_5039104074" evidence="5">
    <location>
        <begin position="26"/>
        <end position="178"/>
    </location>
</feature>
<gene>
    <name evidence="7" type="ORF">JD854_RS04190</name>
</gene>
<reference evidence="7" key="2">
    <citation type="submission" date="2022-05" db="EMBL/GenBank/DDBJ databases">
        <authorList>
            <consortium name="NCBI Pathogen Detection Project"/>
        </authorList>
    </citation>
    <scope>NUCLEOTIDE SEQUENCE</scope>
    <source>
        <strain evidence="7">CAV1698</strain>
    </source>
</reference>
<dbReference type="AlphaFoldDB" id="A0A9C7QHS2"/>
<dbReference type="EMBL" id="DACYAJ020000003">
    <property type="protein sequence ID" value="HCD1254266.1"/>
    <property type="molecule type" value="Genomic_DNA"/>
</dbReference>
<evidence type="ECO:0000256" key="3">
    <source>
        <dbReference type="ARBA" id="ARBA00022729"/>
    </source>
</evidence>
<dbReference type="InterPro" id="IPR000259">
    <property type="entry name" value="Adhesion_dom_fimbrial"/>
</dbReference>
<dbReference type="Gene3D" id="2.60.40.1090">
    <property type="entry name" value="Fimbrial-type adhesion domain"/>
    <property type="match status" value="1"/>
</dbReference>
<feature type="signal peptide" evidence="5">
    <location>
        <begin position="1"/>
        <end position="25"/>
    </location>
</feature>
<evidence type="ECO:0000256" key="4">
    <source>
        <dbReference type="ARBA" id="ARBA00023263"/>
    </source>
</evidence>
<name>A0A9C7QHS2_CITAM</name>
<comment type="similarity">
    <text evidence="2">Belongs to the fimbrial protein family.</text>
</comment>
<dbReference type="InterPro" id="IPR050263">
    <property type="entry name" value="Bact_Fimbrial_Adh_Pro"/>
</dbReference>
<dbReference type="SUPFAM" id="SSF49401">
    <property type="entry name" value="Bacterial adhesins"/>
    <property type="match status" value="1"/>
</dbReference>
<evidence type="ECO:0000259" key="6">
    <source>
        <dbReference type="Pfam" id="PF00419"/>
    </source>
</evidence>
<evidence type="ECO:0000256" key="5">
    <source>
        <dbReference type="SAM" id="SignalP"/>
    </source>
</evidence>
<evidence type="ECO:0000256" key="1">
    <source>
        <dbReference type="ARBA" id="ARBA00004561"/>
    </source>
</evidence>
<feature type="domain" description="Fimbrial-type adhesion" evidence="6">
    <location>
        <begin position="33"/>
        <end position="177"/>
    </location>
</feature>
<dbReference type="Pfam" id="PF00419">
    <property type="entry name" value="Fimbrial"/>
    <property type="match status" value="1"/>
</dbReference>
<protein>
    <submittedName>
        <fullName evidence="7">Type 1 fimbrial protein</fullName>
    </submittedName>
</protein>
<reference evidence="7" key="1">
    <citation type="journal article" date="2018" name="Genome Biol.">
        <title>SKESA: strategic k-mer extension for scrupulous assemblies.</title>
        <authorList>
            <person name="Souvorov A."/>
            <person name="Agarwala R."/>
            <person name="Lipman D.J."/>
        </authorList>
    </citation>
    <scope>NUCLEOTIDE SEQUENCE</scope>
    <source>
        <strain evidence="7">CAV1698</strain>
    </source>
</reference>
<organism evidence="7 8">
    <name type="scientific">Citrobacter amalonaticus</name>
    <dbReference type="NCBI Taxonomy" id="35703"/>
    <lineage>
        <taxon>Bacteria</taxon>
        <taxon>Pseudomonadati</taxon>
        <taxon>Pseudomonadota</taxon>
        <taxon>Gammaproteobacteria</taxon>
        <taxon>Enterobacterales</taxon>
        <taxon>Enterobacteriaceae</taxon>
        <taxon>Citrobacter</taxon>
    </lineage>
</organism>
<dbReference type="GO" id="GO:0043709">
    <property type="term" value="P:cell adhesion involved in single-species biofilm formation"/>
    <property type="evidence" value="ECO:0007669"/>
    <property type="project" value="TreeGrafter"/>
</dbReference>
<proteinExistence type="inferred from homology"/>
<evidence type="ECO:0000313" key="7">
    <source>
        <dbReference type="EMBL" id="HCD1254266.1"/>
    </source>
</evidence>
<dbReference type="Proteomes" id="UP000862426">
    <property type="component" value="Unassembled WGS sequence"/>
</dbReference>
<dbReference type="PANTHER" id="PTHR33420:SF3">
    <property type="entry name" value="FIMBRIAL SUBUNIT ELFA"/>
    <property type="match status" value="1"/>
</dbReference>
<dbReference type="InterPro" id="IPR008966">
    <property type="entry name" value="Adhesion_dom_sf"/>
</dbReference>
<accession>A0A9C7QHS2</accession>
<sequence length="178" mass="18626">MVKKSILHTLIASSALTFSISTAYAIPVTGGTINFTGKVVDASCTVSAGSSTQTITMEPVSTTRLKVVGDTANPTDVPIVLEECNTNTSNTVQVLFSGNSVSGDSTVLSLTDNGNSAKQVGIKLYDSENNEIKLDEMTSPFSLTTGETTLNFTAKYYALGQAEAGDVNATATFTMIYP</sequence>